<proteinExistence type="predicted"/>
<evidence type="ECO:0008006" key="4">
    <source>
        <dbReference type="Google" id="ProtNLM"/>
    </source>
</evidence>
<feature type="region of interest" description="Disordered" evidence="1">
    <location>
        <begin position="1"/>
        <end position="31"/>
    </location>
</feature>
<accession>A0A0C3FS25</accession>
<dbReference type="AlphaFoldDB" id="A0A0C3FS25"/>
<name>A0A0C3FS25_PILCF</name>
<dbReference type="OrthoDB" id="3145912at2759"/>
<protein>
    <recommendedName>
        <fullName evidence="4">F-box domain-containing protein</fullName>
    </recommendedName>
</protein>
<evidence type="ECO:0000256" key="1">
    <source>
        <dbReference type="SAM" id="MobiDB-lite"/>
    </source>
</evidence>
<dbReference type="InParanoid" id="A0A0C3FS25"/>
<evidence type="ECO:0000313" key="2">
    <source>
        <dbReference type="EMBL" id="KIM81936.1"/>
    </source>
</evidence>
<sequence length="354" mass="40181">MFSNVKYRRETSLRNVSRHSRSSDSDSIRFPDKSETIQPALTGFVPSVPLPTELVYEILLIAATSDRSTLSACVLLSKSINHLLQPILYRSVAITSFGSLQYFASLACESDSPLRHVRNLWLGLRPGLLVQFLDLTLHPNERVGTWWRRELIHRVLRGCNLKRLDLDAELRARPRLDLSCAGESLAEFHFHFPASGQTLVNLDSLPRHTKKLHLLVSGDPTLPLDLEIMNLNITHLDVMMTVTYTVSRILPIVRRLPQLSVLLLRLSRLDNVAIIKRGLDELIQYGQTTLTVAVAVWTDSNGTYQEWNNVIWDEAGYGGQEAEDGLLWELAEMPHDTEWVGRVGGNNVRMWRML</sequence>
<keyword evidence="3" id="KW-1185">Reference proteome</keyword>
<reference evidence="3" key="2">
    <citation type="submission" date="2015-01" db="EMBL/GenBank/DDBJ databases">
        <title>Evolutionary Origins and Diversification of the Mycorrhizal Mutualists.</title>
        <authorList>
            <consortium name="DOE Joint Genome Institute"/>
            <consortium name="Mycorrhizal Genomics Consortium"/>
            <person name="Kohler A."/>
            <person name="Kuo A."/>
            <person name="Nagy L.G."/>
            <person name="Floudas D."/>
            <person name="Copeland A."/>
            <person name="Barry K.W."/>
            <person name="Cichocki N."/>
            <person name="Veneault-Fourrey C."/>
            <person name="LaButti K."/>
            <person name="Lindquist E.A."/>
            <person name="Lipzen A."/>
            <person name="Lundell T."/>
            <person name="Morin E."/>
            <person name="Murat C."/>
            <person name="Riley R."/>
            <person name="Ohm R."/>
            <person name="Sun H."/>
            <person name="Tunlid A."/>
            <person name="Henrissat B."/>
            <person name="Grigoriev I.V."/>
            <person name="Hibbett D.S."/>
            <person name="Martin F."/>
        </authorList>
    </citation>
    <scope>NUCLEOTIDE SEQUENCE [LARGE SCALE GENOMIC DNA]</scope>
    <source>
        <strain evidence="3">F 1598</strain>
    </source>
</reference>
<dbReference type="Proteomes" id="UP000054166">
    <property type="component" value="Unassembled WGS sequence"/>
</dbReference>
<dbReference type="HOGENOM" id="CLU_783278_0_0_1"/>
<dbReference type="EMBL" id="KN832996">
    <property type="protein sequence ID" value="KIM81936.1"/>
    <property type="molecule type" value="Genomic_DNA"/>
</dbReference>
<organism evidence="2 3">
    <name type="scientific">Piloderma croceum (strain F 1598)</name>
    <dbReference type="NCBI Taxonomy" id="765440"/>
    <lineage>
        <taxon>Eukaryota</taxon>
        <taxon>Fungi</taxon>
        <taxon>Dikarya</taxon>
        <taxon>Basidiomycota</taxon>
        <taxon>Agaricomycotina</taxon>
        <taxon>Agaricomycetes</taxon>
        <taxon>Agaricomycetidae</taxon>
        <taxon>Atheliales</taxon>
        <taxon>Atheliaceae</taxon>
        <taxon>Piloderma</taxon>
    </lineage>
</organism>
<evidence type="ECO:0000313" key="3">
    <source>
        <dbReference type="Proteomes" id="UP000054166"/>
    </source>
</evidence>
<gene>
    <name evidence="2" type="ORF">PILCRDRAFT_820812</name>
</gene>
<reference evidence="2 3" key="1">
    <citation type="submission" date="2014-04" db="EMBL/GenBank/DDBJ databases">
        <authorList>
            <consortium name="DOE Joint Genome Institute"/>
            <person name="Kuo A."/>
            <person name="Tarkka M."/>
            <person name="Buscot F."/>
            <person name="Kohler A."/>
            <person name="Nagy L.G."/>
            <person name="Floudas D."/>
            <person name="Copeland A."/>
            <person name="Barry K.W."/>
            <person name="Cichocki N."/>
            <person name="Veneault-Fourrey C."/>
            <person name="LaButti K."/>
            <person name="Lindquist E.A."/>
            <person name="Lipzen A."/>
            <person name="Lundell T."/>
            <person name="Morin E."/>
            <person name="Murat C."/>
            <person name="Sun H."/>
            <person name="Tunlid A."/>
            <person name="Henrissat B."/>
            <person name="Grigoriev I.V."/>
            <person name="Hibbett D.S."/>
            <person name="Martin F."/>
            <person name="Nordberg H.P."/>
            <person name="Cantor M.N."/>
            <person name="Hua S.X."/>
        </authorList>
    </citation>
    <scope>NUCLEOTIDE SEQUENCE [LARGE SCALE GENOMIC DNA]</scope>
    <source>
        <strain evidence="2 3">F 1598</strain>
    </source>
</reference>
<feature type="compositionally biased region" description="Basic and acidic residues" evidence="1">
    <location>
        <begin position="21"/>
        <end position="31"/>
    </location>
</feature>